<gene>
    <name evidence="15" type="ORF">MNBD_GAMMA16-1708</name>
</gene>
<dbReference type="InterPro" id="IPR052348">
    <property type="entry name" value="Metallopeptidase_M50B"/>
</dbReference>
<dbReference type="CDD" id="cd06158">
    <property type="entry name" value="S2P-M50_like_1"/>
    <property type="match status" value="1"/>
</dbReference>
<evidence type="ECO:0000256" key="4">
    <source>
        <dbReference type="ARBA" id="ARBA00022475"/>
    </source>
</evidence>
<keyword evidence="9" id="KW-0862">Zinc</keyword>
<accession>A0A3B0ZWU3</accession>
<evidence type="ECO:0000256" key="6">
    <source>
        <dbReference type="ARBA" id="ARBA00022692"/>
    </source>
</evidence>
<keyword evidence="10 13" id="KW-1133">Transmembrane helix</keyword>
<dbReference type="Pfam" id="PF02163">
    <property type="entry name" value="Peptidase_M50"/>
    <property type="match status" value="2"/>
</dbReference>
<name>A0A3B0ZWU3_9ZZZZ</name>
<evidence type="ECO:0000256" key="12">
    <source>
        <dbReference type="ARBA" id="ARBA00023136"/>
    </source>
</evidence>
<evidence type="ECO:0000256" key="10">
    <source>
        <dbReference type="ARBA" id="ARBA00022989"/>
    </source>
</evidence>
<keyword evidence="11 15" id="KW-0482">Metalloprotease</keyword>
<dbReference type="PANTHER" id="PTHR35864">
    <property type="entry name" value="ZINC METALLOPROTEASE MJ0611-RELATED"/>
    <property type="match status" value="1"/>
</dbReference>
<evidence type="ECO:0000256" key="11">
    <source>
        <dbReference type="ARBA" id="ARBA00023049"/>
    </source>
</evidence>
<keyword evidence="5 15" id="KW-0645">Protease</keyword>
<sequence length="217" mass="23619">MTELSAAQTFAVSVLPVLFAITVHEVAHGWVAKQLGDQTAFQLGRLTLNPIKHIDPVGTLLVPGILLLMGGFIFGWAKPVPVITRNLRNPKRDMMLVAFAGPFANLIMALMWAVVMKIGYGLTEDFSWVGVPLIYMAGMGIFINLLLFVLNLLPLPPLDGGRILAGLLPAKVAVKYESIERYGLFIMIGLLISGILAKIILPPVSVIQQTLYNLFGL</sequence>
<evidence type="ECO:0000259" key="14">
    <source>
        <dbReference type="Pfam" id="PF02163"/>
    </source>
</evidence>
<evidence type="ECO:0000256" key="7">
    <source>
        <dbReference type="ARBA" id="ARBA00022723"/>
    </source>
</evidence>
<keyword evidence="12 13" id="KW-0472">Membrane</keyword>
<evidence type="ECO:0000256" key="9">
    <source>
        <dbReference type="ARBA" id="ARBA00022833"/>
    </source>
</evidence>
<dbReference type="InterPro" id="IPR008915">
    <property type="entry name" value="Peptidase_M50"/>
</dbReference>
<dbReference type="InterPro" id="IPR044537">
    <property type="entry name" value="Rip2-like"/>
</dbReference>
<evidence type="ECO:0000256" key="2">
    <source>
        <dbReference type="ARBA" id="ARBA00004651"/>
    </source>
</evidence>
<evidence type="ECO:0000313" key="15">
    <source>
        <dbReference type="EMBL" id="VAW85924.1"/>
    </source>
</evidence>
<evidence type="ECO:0000256" key="5">
    <source>
        <dbReference type="ARBA" id="ARBA00022670"/>
    </source>
</evidence>
<comment type="subcellular location">
    <subcellularLocation>
        <location evidence="2">Cell membrane</location>
        <topology evidence="2">Multi-pass membrane protein</topology>
    </subcellularLocation>
</comment>
<feature type="domain" description="Peptidase M50" evidence="14">
    <location>
        <begin position="134"/>
        <end position="192"/>
    </location>
</feature>
<evidence type="ECO:0000256" key="8">
    <source>
        <dbReference type="ARBA" id="ARBA00022801"/>
    </source>
</evidence>
<dbReference type="AlphaFoldDB" id="A0A3B0ZWU3"/>
<keyword evidence="7" id="KW-0479">Metal-binding</keyword>
<keyword evidence="4" id="KW-1003">Cell membrane</keyword>
<evidence type="ECO:0000256" key="1">
    <source>
        <dbReference type="ARBA" id="ARBA00001947"/>
    </source>
</evidence>
<comment type="cofactor">
    <cofactor evidence="1">
        <name>Zn(2+)</name>
        <dbReference type="ChEBI" id="CHEBI:29105"/>
    </cofactor>
</comment>
<dbReference type="EMBL" id="UOFO01000083">
    <property type="protein sequence ID" value="VAW85924.1"/>
    <property type="molecule type" value="Genomic_DNA"/>
</dbReference>
<protein>
    <submittedName>
        <fullName evidence="15">FIG004556: membrane metalloprotease</fullName>
    </submittedName>
</protein>
<dbReference type="PANTHER" id="PTHR35864:SF1">
    <property type="entry name" value="ZINC METALLOPROTEASE YWHC-RELATED"/>
    <property type="match status" value="1"/>
</dbReference>
<dbReference type="GO" id="GO:0005886">
    <property type="term" value="C:plasma membrane"/>
    <property type="evidence" value="ECO:0007669"/>
    <property type="project" value="UniProtKB-SubCell"/>
</dbReference>
<dbReference type="GO" id="GO:0006508">
    <property type="term" value="P:proteolysis"/>
    <property type="evidence" value="ECO:0007669"/>
    <property type="project" value="UniProtKB-KW"/>
</dbReference>
<feature type="domain" description="Peptidase M50" evidence="14">
    <location>
        <begin position="15"/>
        <end position="116"/>
    </location>
</feature>
<keyword evidence="8" id="KW-0378">Hydrolase</keyword>
<proteinExistence type="inferred from homology"/>
<feature type="transmembrane region" description="Helical" evidence="13">
    <location>
        <begin position="96"/>
        <end position="120"/>
    </location>
</feature>
<evidence type="ECO:0000256" key="3">
    <source>
        <dbReference type="ARBA" id="ARBA00007931"/>
    </source>
</evidence>
<evidence type="ECO:0000256" key="13">
    <source>
        <dbReference type="SAM" id="Phobius"/>
    </source>
</evidence>
<feature type="transmembrane region" description="Helical" evidence="13">
    <location>
        <begin position="182"/>
        <end position="201"/>
    </location>
</feature>
<dbReference type="GO" id="GO:0046872">
    <property type="term" value="F:metal ion binding"/>
    <property type="evidence" value="ECO:0007669"/>
    <property type="project" value="UniProtKB-KW"/>
</dbReference>
<reference evidence="15" key="1">
    <citation type="submission" date="2018-06" db="EMBL/GenBank/DDBJ databases">
        <authorList>
            <person name="Zhirakovskaya E."/>
        </authorList>
    </citation>
    <scope>NUCLEOTIDE SEQUENCE</scope>
</reference>
<feature type="transmembrane region" description="Helical" evidence="13">
    <location>
        <begin position="132"/>
        <end position="153"/>
    </location>
</feature>
<organism evidence="15">
    <name type="scientific">hydrothermal vent metagenome</name>
    <dbReference type="NCBI Taxonomy" id="652676"/>
    <lineage>
        <taxon>unclassified sequences</taxon>
        <taxon>metagenomes</taxon>
        <taxon>ecological metagenomes</taxon>
    </lineage>
</organism>
<comment type="similarity">
    <text evidence="3">Belongs to the peptidase M50B family.</text>
</comment>
<feature type="transmembrane region" description="Helical" evidence="13">
    <location>
        <begin position="57"/>
        <end position="76"/>
    </location>
</feature>
<dbReference type="GO" id="GO:0008237">
    <property type="term" value="F:metallopeptidase activity"/>
    <property type="evidence" value="ECO:0007669"/>
    <property type="project" value="UniProtKB-KW"/>
</dbReference>
<keyword evidence="6 13" id="KW-0812">Transmembrane</keyword>